<keyword evidence="2" id="KW-1185">Reference proteome</keyword>
<proteinExistence type="predicted"/>
<gene>
    <name evidence="1" type="ORF">MQE35_18130</name>
</gene>
<dbReference type="KEGG" id="fbm:MQE35_18130"/>
<evidence type="ECO:0000313" key="1">
    <source>
        <dbReference type="EMBL" id="UOB17645.1"/>
    </source>
</evidence>
<dbReference type="RefSeq" id="WP_255843254.1">
    <property type="nucleotide sequence ID" value="NZ_CP094358.1"/>
</dbReference>
<organism evidence="1 2">
    <name type="scientific">Abyssalbus ytuae</name>
    <dbReference type="NCBI Taxonomy" id="2926907"/>
    <lineage>
        <taxon>Bacteria</taxon>
        <taxon>Pseudomonadati</taxon>
        <taxon>Bacteroidota</taxon>
        <taxon>Flavobacteriia</taxon>
        <taxon>Flavobacteriales</taxon>
        <taxon>Flavobacteriaceae</taxon>
        <taxon>Abyssalbus</taxon>
    </lineage>
</organism>
<dbReference type="InterPro" id="IPR021471">
    <property type="entry name" value="DUF3124"/>
</dbReference>
<dbReference type="EMBL" id="CP094358">
    <property type="protein sequence ID" value="UOB17645.1"/>
    <property type="molecule type" value="Genomic_DNA"/>
</dbReference>
<dbReference type="Pfam" id="PF11322">
    <property type="entry name" value="DUF3124"/>
    <property type="match status" value="1"/>
</dbReference>
<reference evidence="1" key="1">
    <citation type="submission" date="2022-03" db="EMBL/GenBank/DDBJ databases">
        <title>Description of Abyssus ytuae gen. nov., sp. nov., a novel member of the family Flavobacteriaceae isolated from the sediment of Mariana Trench.</title>
        <authorList>
            <person name="Zhang J."/>
            <person name="Xu X."/>
        </authorList>
    </citation>
    <scope>NUCLEOTIDE SEQUENCE</scope>
    <source>
        <strain evidence="1">MT3330</strain>
    </source>
</reference>
<sequence>MYRFFLVFAFIILLSCKEEKEYSSVNLVNWEKRKVNLNSKDSLQEGSTYLSVYSQIYSLDEHRTHDLTATVSIRNINKKDSVFIVKAEYFDTHGNSIRTYFDYPIYIQPLETVEIIIDEVDKEGGTGANFIFDWKVKQAVHEPYIEGIMISTSGQQGLSFTTQGIKIN</sequence>
<dbReference type="PROSITE" id="PS51257">
    <property type="entry name" value="PROKAR_LIPOPROTEIN"/>
    <property type="match status" value="1"/>
</dbReference>
<dbReference type="AlphaFoldDB" id="A0A9E6ZNJ8"/>
<evidence type="ECO:0000313" key="2">
    <source>
        <dbReference type="Proteomes" id="UP000831290"/>
    </source>
</evidence>
<name>A0A9E6ZNJ8_9FLAO</name>
<accession>A0A9E6ZNJ8</accession>
<protein>
    <submittedName>
        <fullName evidence="1">DUF3124 domain-containing protein</fullName>
    </submittedName>
</protein>
<dbReference type="Proteomes" id="UP000831290">
    <property type="component" value="Chromosome"/>
</dbReference>